<dbReference type="InterPro" id="IPR009052">
    <property type="entry name" value="DNA_pol_III_theta_bac"/>
</dbReference>
<gene>
    <name evidence="1" type="primary">holE_1</name>
    <name evidence="2" type="ORF">NCTC12971_01351</name>
    <name evidence="1" type="ORF">NCTC9419_03875</name>
</gene>
<dbReference type="Pfam" id="PF06440">
    <property type="entry name" value="DNA_pol3_theta"/>
    <property type="match status" value="1"/>
</dbReference>
<dbReference type="EC" id="2.7.7.7" evidence="1"/>
<accession>A0A140F069</accession>
<evidence type="ECO:0000313" key="1">
    <source>
        <dbReference type="EMBL" id="VEA72277.1"/>
    </source>
</evidence>
<dbReference type="EMBL" id="LR134155">
    <property type="protein sequence ID" value="VEA72277.1"/>
    <property type="molecule type" value="Genomic_DNA"/>
</dbReference>
<organism evidence="1 3">
    <name type="scientific">Serratia rubidaea</name>
    <name type="common">Serratia marinorubra</name>
    <dbReference type="NCBI Taxonomy" id="61652"/>
    <lineage>
        <taxon>Bacteria</taxon>
        <taxon>Pseudomonadati</taxon>
        <taxon>Pseudomonadota</taxon>
        <taxon>Gammaproteobacteria</taxon>
        <taxon>Enterobacterales</taxon>
        <taxon>Yersiniaceae</taxon>
        <taxon>Serratia</taxon>
    </lineage>
</organism>
<evidence type="ECO:0000313" key="2">
    <source>
        <dbReference type="EMBL" id="VTP60858.1"/>
    </source>
</evidence>
<dbReference type="GeneID" id="61764617"/>
<reference evidence="1 3" key="1">
    <citation type="submission" date="2018-12" db="EMBL/GenBank/DDBJ databases">
        <authorList>
            <consortium name="Pathogen Informatics"/>
        </authorList>
    </citation>
    <scope>NUCLEOTIDE SEQUENCE [LARGE SCALE GENOMIC DNA]</scope>
    <source>
        <strain evidence="2 4">NCTC12971</strain>
        <strain evidence="1 3">NCTC9419</strain>
    </source>
</reference>
<keyword evidence="1" id="KW-0808">Transferase</keyword>
<dbReference type="STRING" id="61652.AXX16_4003"/>
<proteinExistence type="predicted"/>
<sequence>MSLYYSGLPGKYEGKVSADIAASGVAGKEWMNLPVRPDLVEAEQPEHLRAYFKQRLEHYRRISQALPPHVVND</sequence>
<dbReference type="EMBL" id="LR590463">
    <property type="protein sequence ID" value="VTP60858.1"/>
    <property type="molecule type" value="Genomic_DNA"/>
</dbReference>
<dbReference type="SUPFAM" id="SSF46575">
    <property type="entry name" value="DNA polymerase III theta subunit-like"/>
    <property type="match status" value="1"/>
</dbReference>
<dbReference type="GO" id="GO:0006260">
    <property type="term" value="P:DNA replication"/>
    <property type="evidence" value="ECO:0007669"/>
    <property type="project" value="InterPro"/>
</dbReference>
<evidence type="ECO:0000313" key="3">
    <source>
        <dbReference type="Proteomes" id="UP000271603"/>
    </source>
</evidence>
<keyword evidence="1" id="KW-0548">Nucleotidyltransferase</keyword>
<dbReference type="InterPro" id="IPR036745">
    <property type="entry name" value="PolIII_theta_sf"/>
</dbReference>
<dbReference type="Gene3D" id="1.20.58.250">
    <property type="entry name" value="DNA polymerase III-theta"/>
    <property type="match status" value="1"/>
</dbReference>
<dbReference type="KEGG" id="srz:AXX16_4003"/>
<name>A0A140F069_SERRU</name>
<dbReference type="Proteomes" id="UP000307968">
    <property type="component" value="Chromosome"/>
</dbReference>
<dbReference type="Proteomes" id="UP000271603">
    <property type="component" value="Chromosome"/>
</dbReference>
<evidence type="ECO:0000313" key="4">
    <source>
        <dbReference type="Proteomes" id="UP000307968"/>
    </source>
</evidence>
<dbReference type="GO" id="GO:0003677">
    <property type="term" value="F:DNA binding"/>
    <property type="evidence" value="ECO:0007669"/>
    <property type="project" value="InterPro"/>
</dbReference>
<protein>
    <submittedName>
        <fullName evidence="1">DNA polymerase III subunit theta</fullName>
        <ecNumber evidence="1">2.7.7.7</ecNumber>
    </submittedName>
</protein>
<dbReference type="RefSeq" id="WP_054305922.1">
    <property type="nucleotide sequence ID" value="NZ_CAMIPJ010000003.1"/>
</dbReference>
<dbReference type="GO" id="GO:0003887">
    <property type="term" value="F:DNA-directed DNA polymerase activity"/>
    <property type="evidence" value="ECO:0007669"/>
    <property type="project" value="UniProtKB-EC"/>
</dbReference>
<dbReference type="AlphaFoldDB" id="A0A140F069"/>